<keyword evidence="3" id="KW-1185">Reference proteome</keyword>
<sequence length="643" mass="67644">MDPHGAGLWEVICLLRSGVPAPQVIARLKQVSHIVSSADVGGAPGDVSINPKPSVWDEEGQRMILRQLKHDPVLAVFGLRPKYLCSLLKRLLVEVEARGLPVADELADAYGEALMHQAEQTATSAATGPSASSQWLYKTFAYGPAATTAATSATQECCDCIGEIEDTPVKPIATFKSCIYLQSTESQHSPPTPVLQPIPIEVTRSHVAGIISKLQHRKDTEGCSARSGAGPVRPRTTTLSGHGCAPGLPTASKRELTLGAINTDSGFSSESSVWNDQMLTDGIGSDNREEFSCGSFQCNVVCDFQGSSSDLKKAEAGAGVGQPGGTDAAGDNHPTLPASLRYPLVSASSEVAGCSGSETPQPVSADATCVAGNDSDGGWQGYSAGAVLAAAVAPGYGEGHNGECGLISLHVSDNLLAGSTGCHVWEASFALAQWVLGHPERFRGRRVLELGCGAGLVAMALHRAGAAWVAATDGSDAAVANCAANLRLNGVCSVHVMQSAAETPLGHKLSPPKGVAAFRLAWEEPLEVAALNCEVAVASDVLYDPEIVPVFVALLAHLLRTWSGPEGSVPPQQQQHQVQEVFIATVCRNPATLNLFLRSVEELSLHIESVDWRDSCVAFHHVPALTDPQLAQRILLHRVTYRK</sequence>
<comment type="caution">
    <text evidence="2">The sequence shown here is derived from an EMBL/GenBank/DDBJ whole genome shotgun (WGS) entry which is preliminary data.</text>
</comment>
<accession>A0A8J4BQS0</accession>
<dbReference type="PANTHER" id="PTHR14614:SF130">
    <property type="entry name" value="PROTEIN-LYSINE N-METHYLTRANSFERASE EEF2KMT"/>
    <property type="match status" value="1"/>
</dbReference>
<evidence type="ECO:0000313" key="2">
    <source>
        <dbReference type="EMBL" id="GIL66564.1"/>
    </source>
</evidence>
<feature type="region of interest" description="Disordered" evidence="1">
    <location>
        <begin position="221"/>
        <end position="248"/>
    </location>
</feature>
<dbReference type="InterPro" id="IPR019410">
    <property type="entry name" value="Methyltransf_16"/>
</dbReference>
<protein>
    <recommendedName>
        <fullName evidence="4">Methyltransferase small domain-containing protein</fullName>
    </recommendedName>
</protein>
<dbReference type="AlphaFoldDB" id="A0A8J4BQS0"/>
<dbReference type="Pfam" id="PF10294">
    <property type="entry name" value="Methyltransf_16"/>
    <property type="match status" value="1"/>
</dbReference>
<organism evidence="2 3">
    <name type="scientific">Volvox africanus</name>
    <dbReference type="NCBI Taxonomy" id="51714"/>
    <lineage>
        <taxon>Eukaryota</taxon>
        <taxon>Viridiplantae</taxon>
        <taxon>Chlorophyta</taxon>
        <taxon>core chlorophytes</taxon>
        <taxon>Chlorophyceae</taxon>
        <taxon>CS clade</taxon>
        <taxon>Chlamydomonadales</taxon>
        <taxon>Volvocaceae</taxon>
        <taxon>Volvox</taxon>
    </lineage>
</organism>
<evidence type="ECO:0000313" key="3">
    <source>
        <dbReference type="Proteomes" id="UP000747399"/>
    </source>
</evidence>
<name>A0A8J4BQS0_9CHLO</name>
<dbReference type="Gene3D" id="3.40.50.150">
    <property type="entry name" value="Vaccinia Virus protein VP39"/>
    <property type="match status" value="1"/>
</dbReference>
<dbReference type="SUPFAM" id="SSF53335">
    <property type="entry name" value="S-adenosyl-L-methionine-dependent methyltransferases"/>
    <property type="match status" value="1"/>
</dbReference>
<evidence type="ECO:0008006" key="4">
    <source>
        <dbReference type="Google" id="ProtNLM"/>
    </source>
</evidence>
<dbReference type="PANTHER" id="PTHR14614">
    <property type="entry name" value="HEPATOCELLULAR CARCINOMA-ASSOCIATED ANTIGEN"/>
    <property type="match status" value="1"/>
</dbReference>
<proteinExistence type="predicted"/>
<evidence type="ECO:0000256" key="1">
    <source>
        <dbReference type="SAM" id="MobiDB-lite"/>
    </source>
</evidence>
<dbReference type="InterPro" id="IPR029063">
    <property type="entry name" value="SAM-dependent_MTases_sf"/>
</dbReference>
<gene>
    <name evidence="2" type="ORF">Vafri_20064</name>
</gene>
<dbReference type="EMBL" id="BNCO01000087">
    <property type="protein sequence ID" value="GIL66564.1"/>
    <property type="molecule type" value="Genomic_DNA"/>
</dbReference>
<reference evidence="2" key="1">
    <citation type="journal article" date="2021" name="Proc. Natl. Acad. Sci. U.S.A.">
        <title>Three genomes in the algal genus Volvox reveal the fate of a haploid sex-determining region after a transition to homothallism.</title>
        <authorList>
            <person name="Yamamoto K."/>
            <person name="Hamaji T."/>
            <person name="Kawai-Toyooka H."/>
            <person name="Matsuzaki R."/>
            <person name="Takahashi F."/>
            <person name="Nishimura Y."/>
            <person name="Kawachi M."/>
            <person name="Noguchi H."/>
            <person name="Minakuchi Y."/>
            <person name="Umen J.G."/>
            <person name="Toyoda A."/>
            <person name="Nozaki H."/>
        </authorList>
    </citation>
    <scope>NUCLEOTIDE SEQUENCE</scope>
    <source>
        <strain evidence="2">NIES-3780</strain>
    </source>
</reference>
<dbReference type="Proteomes" id="UP000747399">
    <property type="component" value="Unassembled WGS sequence"/>
</dbReference>